<dbReference type="PANTHER" id="PTHR22953:SF153">
    <property type="entry name" value="PURPLE ACID PHOSPHATASE"/>
    <property type="match status" value="1"/>
</dbReference>
<feature type="transmembrane region" description="Helical" evidence="2">
    <location>
        <begin position="20"/>
        <end position="38"/>
    </location>
</feature>
<evidence type="ECO:0000313" key="4">
    <source>
        <dbReference type="EMBL" id="MBB4944689.1"/>
    </source>
</evidence>
<dbReference type="SUPFAM" id="SSF49785">
    <property type="entry name" value="Galactose-binding domain-like"/>
    <property type="match status" value="1"/>
</dbReference>
<keyword evidence="2" id="KW-1133">Transmembrane helix</keyword>
<sequence>MRLHPQPSHRLTGATRPGTVGIVLAAVLLLVGGLLLVAPDRAGAAVDTVISTGKPATASSVEGSSYGAQNAFDGNPATRWASVEGKDPQWIRVDLGASANVTRVSLNWEAAYAKTYRVEVSDDGTTWTRLANETAGNGGTDDWTGLSGKGRYLRVYGTARGTSYGYSLYGVEVYGNFGGTTTPTPTPTPTTTPTTPTGAFTVVAAGDIAAQCTASDSACAHPKTAALAQQLNPKFYLTMGDNQYDDARISDYRAYYDKSWGAFKAKTHPVPGNHETYDPAGSLAGYKEYFGAIAYPQGKSYYSFDEGNWHFIALDSNSFDQTAQIDWLKADLAKNAKSCIAAYWHHPLYSSGGHGNDPVSKPVWKILYAAKADLILNGHDHHYERFAPQDPDGKATSSGIVEIVGGMGGAEPYAIETVQPNSQKRISGQYGVLKLDFTDSGYGWTYVGTDGQVKDTSPKYSCH</sequence>
<evidence type="ECO:0000313" key="5">
    <source>
        <dbReference type="Proteomes" id="UP000573327"/>
    </source>
</evidence>
<keyword evidence="1" id="KW-0732">Signal</keyword>
<dbReference type="Proteomes" id="UP000573327">
    <property type="component" value="Unassembled WGS sequence"/>
</dbReference>
<proteinExistence type="predicted"/>
<dbReference type="Pfam" id="PF00149">
    <property type="entry name" value="Metallophos"/>
    <property type="match status" value="1"/>
</dbReference>
<dbReference type="PANTHER" id="PTHR22953">
    <property type="entry name" value="ACID PHOSPHATASE RELATED"/>
    <property type="match status" value="1"/>
</dbReference>
<accession>A0A7W7S6B0</accession>
<dbReference type="GO" id="GO:0003993">
    <property type="term" value="F:acid phosphatase activity"/>
    <property type="evidence" value="ECO:0007669"/>
    <property type="project" value="InterPro"/>
</dbReference>
<dbReference type="InterPro" id="IPR039331">
    <property type="entry name" value="PAPs-like"/>
</dbReference>
<dbReference type="PROSITE" id="PS50022">
    <property type="entry name" value="FA58C_3"/>
    <property type="match status" value="1"/>
</dbReference>
<dbReference type="AlphaFoldDB" id="A0A7W7S6B0"/>
<dbReference type="InterPro" id="IPR008979">
    <property type="entry name" value="Galactose-bd-like_sf"/>
</dbReference>
<comment type="caution">
    <text evidence="4">The sequence shown here is derived from an EMBL/GenBank/DDBJ whole genome shotgun (WGS) entry which is preliminary data.</text>
</comment>
<dbReference type="EMBL" id="JACHJR010000001">
    <property type="protein sequence ID" value="MBB4944689.1"/>
    <property type="molecule type" value="Genomic_DNA"/>
</dbReference>
<dbReference type="InterPro" id="IPR029052">
    <property type="entry name" value="Metallo-depent_PP-like"/>
</dbReference>
<reference evidence="4 5" key="1">
    <citation type="submission" date="2020-08" db="EMBL/GenBank/DDBJ databases">
        <title>Sequencing the genomes of 1000 actinobacteria strains.</title>
        <authorList>
            <person name="Klenk H.-P."/>
        </authorList>
    </citation>
    <scope>NUCLEOTIDE SEQUENCE [LARGE SCALE GENOMIC DNA]</scope>
    <source>
        <strain evidence="4 5">DSM 44786</strain>
    </source>
</reference>
<keyword evidence="2" id="KW-0472">Membrane</keyword>
<protein>
    <recommendedName>
        <fullName evidence="3">F5/8 type C domain-containing protein</fullName>
    </recommendedName>
</protein>
<name>A0A7W7S6B0_9ACTN</name>
<feature type="domain" description="F5/8 type C" evidence="3">
    <location>
        <begin position="37"/>
        <end position="176"/>
    </location>
</feature>
<organism evidence="4 5">
    <name type="scientific">Kitasatospora gansuensis</name>
    <dbReference type="NCBI Taxonomy" id="258050"/>
    <lineage>
        <taxon>Bacteria</taxon>
        <taxon>Bacillati</taxon>
        <taxon>Actinomycetota</taxon>
        <taxon>Actinomycetes</taxon>
        <taxon>Kitasatosporales</taxon>
        <taxon>Streptomycetaceae</taxon>
        <taxon>Kitasatospora</taxon>
    </lineage>
</organism>
<gene>
    <name evidence="4" type="ORF">F4556_000224</name>
</gene>
<evidence type="ECO:0000256" key="1">
    <source>
        <dbReference type="ARBA" id="ARBA00022729"/>
    </source>
</evidence>
<dbReference type="Gene3D" id="3.60.21.10">
    <property type="match status" value="1"/>
</dbReference>
<dbReference type="InterPro" id="IPR004843">
    <property type="entry name" value="Calcineurin-like_PHP"/>
</dbReference>
<dbReference type="RefSeq" id="WP_184910806.1">
    <property type="nucleotide sequence ID" value="NZ_JACHJR010000001.1"/>
</dbReference>
<dbReference type="Pfam" id="PF00754">
    <property type="entry name" value="F5_F8_type_C"/>
    <property type="match status" value="1"/>
</dbReference>
<keyword evidence="5" id="KW-1185">Reference proteome</keyword>
<dbReference type="SUPFAM" id="SSF56300">
    <property type="entry name" value="Metallo-dependent phosphatases"/>
    <property type="match status" value="1"/>
</dbReference>
<evidence type="ECO:0000256" key="2">
    <source>
        <dbReference type="SAM" id="Phobius"/>
    </source>
</evidence>
<evidence type="ECO:0000259" key="3">
    <source>
        <dbReference type="PROSITE" id="PS50022"/>
    </source>
</evidence>
<dbReference type="Gene3D" id="2.60.120.260">
    <property type="entry name" value="Galactose-binding domain-like"/>
    <property type="match status" value="1"/>
</dbReference>
<dbReference type="InterPro" id="IPR000421">
    <property type="entry name" value="FA58C"/>
</dbReference>
<keyword evidence="2" id="KW-0812">Transmembrane</keyword>